<evidence type="ECO:0000313" key="2">
    <source>
        <dbReference type="Proteomes" id="UP001140453"/>
    </source>
</evidence>
<sequence>MQYDDILILGAGWTATFLIPLLRRHKITFSATTSDGRTVAGAPTIKFRSDPSRSPVEQGQLFAPLPQARYVLITFPLKGHDESRVITEAYGITHGHHARFIQLGSTGIWKEDPAQRPWLDRTSPYDSTNPRAVAEDVLRALGGCVLNLAGLWGGERDPRHWVDRVATTKAAVKEKASLHMIHGEDVARAIVWLMYRCNEEGGWERLGQSQRWMVTDGFVYDWWSLFAGWADTAAQDSEQAAEQEEHGGDAVELHGPSKQATWVYELMAEEGVRALPRGPERLGRCYDTRELWTMLGIAPLKGGLGL</sequence>
<keyword evidence="2" id="KW-1185">Reference proteome</keyword>
<name>A0A9W8Z135_9PEZI</name>
<proteinExistence type="predicted"/>
<dbReference type="InterPro" id="IPR036291">
    <property type="entry name" value="NAD(P)-bd_dom_sf"/>
</dbReference>
<organism evidence="1 2">
    <name type="scientific">Gnomoniopsis smithogilvyi</name>
    <dbReference type="NCBI Taxonomy" id="1191159"/>
    <lineage>
        <taxon>Eukaryota</taxon>
        <taxon>Fungi</taxon>
        <taxon>Dikarya</taxon>
        <taxon>Ascomycota</taxon>
        <taxon>Pezizomycotina</taxon>
        <taxon>Sordariomycetes</taxon>
        <taxon>Sordariomycetidae</taxon>
        <taxon>Diaporthales</taxon>
        <taxon>Gnomoniaceae</taxon>
        <taxon>Gnomoniopsis</taxon>
    </lineage>
</organism>
<dbReference type="Gene3D" id="3.40.50.720">
    <property type="entry name" value="NAD(P)-binding Rossmann-like Domain"/>
    <property type="match status" value="1"/>
</dbReference>
<dbReference type="PANTHER" id="PTHR40129">
    <property type="entry name" value="KETOPANTOATE REDUCTASE N-TERMINAL DOMAIN-CONTAINING PROTEIN"/>
    <property type="match status" value="1"/>
</dbReference>
<evidence type="ECO:0000313" key="1">
    <source>
        <dbReference type="EMBL" id="KAJ4395798.1"/>
    </source>
</evidence>
<reference evidence="1" key="1">
    <citation type="submission" date="2022-10" db="EMBL/GenBank/DDBJ databases">
        <title>Tapping the CABI collections for fungal endophytes: first genome assemblies for Collariella, Neodidymelliopsis, Ascochyta clinopodiicola, Didymella pomorum, Didymosphaeria variabile, Neocosmospora piperis and Neocucurbitaria cava.</title>
        <authorList>
            <person name="Hill R."/>
        </authorList>
    </citation>
    <scope>NUCLEOTIDE SEQUENCE</scope>
    <source>
        <strain evidence="1">IMI 355082</strain>
    </source>
</reference>
<protein>
    <submittedName>
        <fullName evidence="1">Uncharacterized protein</fullName>
    </submittedName>
</protein>
<gene>
    <name evidence="1" type="ORF">N0V93_000012</name>
</gene>
<dbReference type="OrthoDB" id="674948at2759"/>
<dbReference type="AlphaFoldDB" id="A0A9W8Z135"/>
<dbReference type="Proteomes" id="UP001140453">
    <property type="component" value="Unassembled WGS sequence"/>
</dbReference>
<dbReference type="SUPFAM" id="SSF51735">
    <property type="entry name" value="NAD(P)-binding Rossmann-fold domains"/>
    <property type="match status" value="1"/>
</dbReference>
<dbReference type="PANTHER" id="PTHR40129:SF2">
    <property type="entry name" value="KETOPANTOATE REDUCTASE N-TERMINAL DOMAIN-CONTAINING PROTEIN"/>
    <property type="match status" value="1"/>
</dbReference>
<accession>A0A9W8Z135</accession>
<dbReference type="EMBL" id="JAPEVB010000001">
    <property type="protein sequence ID" value="KAJ4395798.1"/>
    <property type="molecule type" value="Genomic_DNA"/>
</dbReference>
<comment type="caution">
    <text evidence="1">The sequence shown here is derived from an EMBL/GenBank/DDBJ whole genome shotgun (WGS) entry which is preliminary data.</text>
</comment>